<feature type="compositionally biased region" description="Basic and acidic residues" evidence="5">
    <location>
        <begin position="63"/>
        <end position="80"/>
    </location>
</feature>
<dbReference type="GO" id="GO:0005634">
    <property type="term" value="C:nucleus"/>
    <property type="evidence" value="ECO:0007669"/>
    <property type="project" value="UniProtKB-SubCell"/>
</dbReference>
<evidence type="ECO:0008006" key="8">
    <source>
        <dbReference type="Google" id="ProtNLM"/>
    </source>
</evidence>
<reference evidence="6 7" key="1">
    <citation type="submission" date="2022-11" db="EMBL/GenBank/DDBJ databases">
        <title>Whole genome sequence of Eschrichtius robustus ER-17-0199.</title>
        <authorList>
            <person name="Bruniche-Olsen A."/>
            <person name="Black A.N."/>
            <person name="Fields C.J."/>
            <person name="Walden K."/>
            <person name="Dewoody J.A."/>
        </authorList>
    </citation>
    <scope>NUCLEOTIDE SEQUENCE [LARGE SCALE GENOMIC DNA]</scope>
    <source>
        <strain evidence="6">ER-17-0199</strain>
        <tissue evidence="6">Blubber</tissue>
    </source>
</reference>
<protein>
    <recommendedName>
        <fullName evidence="8">High mobility group nucleosome-binding domain-containing protein 3</fullName>
    </recommendedName>
</protein>
<evidence type="ECO:0000256" key="4">
    <source>
        <dbReference type="ARBA" id="ARBA00023242"/>
    </source>
</evidence>
<comment type="subcellular location">
    <subcellularLocation>
        <location evidence="1">Nucleus</location>
    </subcellularLocation>
</comment>
<accession>A0AB34HXT7</accession>
<dbReference type="SMART" id="SM00527">
    <property type="entry name" value="HMG17"/>
    <property type="match status" value="1"/>
</dbReference>
<organism evidence="6 7">
    <name type="scientific">Eschrichtius robustus</name>
    <name type="common">California gray whale</name>
    <name type="synonym">Eschrichtius gibbosus</name>
    <dbReference type="NCBI Taxonomy" id="9764"/>
    <lineage>
        <taxon>Eukaryota</taxon>
        <taxon>Metazoa</taxon>
        <taxon>Chordata</taxon>
        <taxon>Craniata</taxon>
        <taxon>Vertebrata</taxon>
        <taxon>Euteleostomi</taxon>
        <taxon>Mammalia</taxon>
        <taxon>Eutheria</taxon>
        <taxon>Laurasiatheria</taxon>
        <taxon>Artiodactyla</taxon>
        <taxon>Whippomorpha</taxon>
        <taxon>Cetacea</taxon>
        <taxon>Mysticeti</taxon>
        <taxon>Eschrichtiidae</taxon>
        <taxon>Eschrichtius</taxon>
    </lineage>
</organism>
<feature type="compositionally biased region" description="Basic and acidic residues" evidence="5">
    <location>
        <begin position="106"/>
        <end position="124"/>
    </location>
</feature>
<dbReference type="EMBL" id="JAIQCJ010000360">
    <property type="protein sequence ID" value="KAJ8796456.1"/>
    <property type="molecule type" value="Genomic_DNA"/>
</dbReference>
<comment type="caution">
    <text evidence="6">The sequence shown here is derived from an EMBL/GenBank/DDBJ whole genome shotgun (WGS) entry which is preliminary data.</text>
</comment>
<dbReference type="AlphaFoldDB" id="A0AB34HXT7"/>
<sequence length="124" mass="12889">MTGEKKKESARSGPAGFVRSGGPGHPLGRSSSCPRRHSPPSRPAAAICSRAAGNGSFTAATVPERKLNSAEGATKEEPKRRSARLSAQPAPAKEETKPKKAAGKNKSSDKRANQREKGSKGKTG</sequence>
<dbReference type="PANTHER" id="PTHR23087:SF12">
    <property type="entry name" value="NON-HISTONE CHROMOSOMAL PROTEIN HMG-14"/>
    <property type="match status" value="1"/>
</dbReference>
<evidence type="ECO:0000256" key="2">
    <source>
        <dbReference type="ARBA" id="ARBA00007696"/>
    </source>
</evidence>
<feature type="compositionally biased region" description="Basic and acidic residues" evidence="5">
    <location>
        <begin position="1"/>
        <end position="10"/>
    </location>
</feature>
<dbReference type="InterPro" id="IPR000079">
    <property type="entry name" value="HMGN_fam"/>
</dbReference>
<proteinExistence type="inferred from homology"/>
<evidence type="ECO:0000313" key="6">
    <source>
        <dbReference type="EMBL" id="KAJ8796456.1"/>
    </source>
</evidence>
<keyword evidence="3" id="KW-0238">DNA-binding</keyword>
<evidence type="ECO:0000256" key="1">
    <source>
        <dbReference type="ARBA" id="ARBA00004123"/>
    </source>
</evidence>
<comment type="similarity">
    <text evidence="2">Belongs to the HMGN family.</text>
</comment>
<keyword evidence="4" id="KW-0539">Nucleus</keyword>
<dbReference type="Pfam" id="PF01101">
    <property type="entry name" value="HMG14_17"/>
    <property type="match status" value="1"/>
</dbReference>
<dbReference type="GO" id="GO:0031492">
    <property type="term" value="F:nucleosomal DNA binding"/>
    <property type="evidence" value="ECO:0007669"/>
    <property type="project" value="InterPro"/>
</dbReference>
<dbReference type="Proteomes" id="UP001159641">
    <property type="component" value="Unassembled WGS sequence"/>
</dbReference>
<dbReference type="PRINTS" id="PR00925">
    <property type="entry name" value="NONHISHMG17"/>
</dbReference>
<evidence type="ECO:0000256" key="3">
    <source>
        <dbReference type="ARBA" id="ARBA00023125"/>
    </source>
</evidence>
<gene>
    <name evidence="6" type="ORF">J1605_017862</name>
</gene>
<keyword evidence="7" id="KW-1185">Reference proteome</keyword>
<dbReference type="GO" id="GO:0000785">
    <property type="term" value="C:chromatin"/>
    <property type="evidence" value="ECO:0007669"/>
    <property type="project" value="InterPro"/>
</dbReference>
<evidence type="ECO:0000256" key="5">
    <source>
        <dbReference type="SAM" id="MobiDB-lite"/>
    </source>
</evidence>
<dbReference type="PANTHER" id="PTHR23087">
    <property type="entry name" value="NONHISTONE CHROMOSOMAL PROTEIN HMG"/>
    <property type="match status" value="1"/>
</dbReference>
<evidence type="ECO:0000313" key="7">
    <source>
        <dbReference type="Proteomes" id="UP001159641"/>
    </source>
</evidence>
<name>A0AB34HXT7_ESCRO</name>
<feature type="region of interest" description="Disordered" evidence="5">
    <location>
        <begin position="1"/>
        <end position="124"/>
    </location>
</feature>
<dbReference type="GO" id="GO:0006325">
    <property type="term" value="P:chromatin organization"/>
    <property type="evidence" value="ECO:0007669"/>
    <property type="project" value="TreeGrafter"/>
</dbReference>